<dbReference type="GO" id="GO:0050660">
    <property type="term" value="F:flavin adenine dinucleotide binding"/>
    <property type="evidence" value="ECO:0007669"/>
    <property type="project" value="InterPro"/>
</dbReference>
<evidence type="ECO:0000256" key="2">
    <source>
        <dbReference type="ARBA" id="ARBA00010989"/>
    </source>
</evidence>
<evidence type="ECO:0000256" key="4">
    <source>
        <dbReference type="ARBA" id="ARBA00022827"/>
    </source>
</evidence>
<evidence type="ECO:0000256" key="5">
    <source>
        <dbReference type="ARBA" id="ARBA00023002"/>
    </source>
</evidence>
<sequence length="428" mass="47049">MVKVSHDEKILVVGAGAFGLSTALALRQRGFTNITIIDRYYPPVRDGSSNDISRMIRSDYNDPFYARLAKEAIALWKSDIYSPHFHQSGFLLTSEVANDPHLEKTKDVLRSQSQTFREFSSTEEIRRTIPGLKDLQDPLNGYFNPSSGWADAAGANKAVADRLSDLGVSFITGPRGTMHSLIIDSKSQVTGVNVVSGDPLRASKVILATGAWTNRYLDLEYTIVGSAQPVGFIQLTPDEAQRLADNPVAINMTSAVFFFPPSPDNILKVAYHGHGFEVEDSSDGKQGRTVSAPQRDSDNAASSYLPDDADKYLRAGLRKFVPSVAERPWTRGRLCWYTETPTGDFIADYHQSVAGLFIATGGSGHGFKFLPVLGQYIADCFEGTASAEVQRKWQLPSPTRTKQKIVVNDGSRRGPPRRMLDGLQQAKL</sequence>
<feature type="region of interest" description="Disordered" evidence="6">
    <location>
        <begin position="408"/>
        <end position="428"/>
    </location>
</feature>
<dbReference type="SUPFAM" id="SSF51905">
    <property type="entry name" value="FAD/NAD(P)-binding domain"/>
    <property type="match status" value="1"/>
</dbReference>
<dbReference type="InterPro" id="IPR006076">
    <property type="entry name" value="FAD-dep_OxRdtase"/>
</dbReference>
<comment type="cofactor">
    <cofactor evidence="1">
        <name>FAD</name>
        <dbReference type="ChEBI" id="CHEBI:57692"/>
    </cofactor>
</comment>
<reference evidence="8" key="1">
    <citation type="journal article" date="2022" name="bioRxiv">
        <title>Deciphering the potential niche of two novel black yeast fungi from a biological soil crust based on their genomes, phenotypes, and melanin regulation.</title>
        <authorList>
            <consortium name="DOE Joint Genome Institute"/>
            <person name="Carr E.C."/>
            <person name="Barton Q."/>
            <person name="Grambo S."/>
            <person name="Sullivan M."/>
            <person name="Renfro C.M."/>
            <person name="Kuo A."/>
            <person name="Pangilinan J."/>
            <person name="Lipzen A."/>
            <person name="Keymanesh K."/>
            <person name="Savage E."/>
            <person name="Barry K."/>
            <person name="Grigoriev I.V."/>
            <person name="Riekhof W.R."/>
            <person name="Harris S.S."/>
        </authorList>
    </citation>
    <scope>NUCLEOTIDE SEQUENCE</scope>
    <source>
        <strain evidence="8">JF 03-4F</strain>
    </source>
</reference>
<accession>A0AAN6IEE2</accession>
<dbReference type="EMBL" id="MU404353">
    <property type="protein sequence ID" value="KAI1614348.1"/>
    <property type="molecule type" value="Genomic_DNA"/>
</dbReference>
<dbReference type="Gene3D" id="3.30.9.10">
    <property type="entry name" value="D-Amino Acid Oxidase, subunit A, domain 2"/>
    <property type="match status" value="1"/>
</dbReference>
<gene>
    <name evidence="8" type="ORF">EDD36DRAFT_223969</name>
</gene>
<dbReference type="Pfam" id="PF01266">
    <property type="entry name" value="DAO"/>
    <property type="match status" value="1"/>
</dbReference>
<dbReference type="GO" id="GO:0008115">
    <property type="term" value="F:sarcosine oxidase activity"/>
    <property type="evidence" value="ECO:0007669"/>
    <property type="project" value="TreeGrafter"/>
</dbReference>
<evidence type="ECO:0000313" key="8">
    <source>
        <dbReference type="EMBL" id="KAI1614348.1"/>
    </source>
</evidence>
<dbReference type="PANTHER" id="PTHR10961">
    <property type="entry name" value="PEROXISOMAL SARCOSINE OXIDASE"/>
    <property type="match status" value="1"/>
</dbReference>
<protein>
    <submittedName>
        <fullName evidence="8">Fructosyl amino acid oxidase</fullName>
    </submittedName>
</protein>
<dbReference type="AlphaFoldDB" id="A0AAN6IEE2"/>
<comment type="caution">
    <text evidence="8">The sequence shown here is derived from an EMBL/GenBank/DDBJ whole genome shotgun (WGS) entry which is preliminary data.</text>
</comment>
<evidence type="ECO:0000259" key="7">
    <source>
        <dbReference type="Pfam" id="PF01266"/>
    </source>
</evidence>
<dbReference type="GO" id="GO:0004657">
    <property type="term" value="F:proline dehydrogenase activity"/>
    <property type="evidence" value="ECO:0007669"/>
    <property type="project" value="TreeGrafter"/>
</dbReference>
<organism evidence="8 9">
    <name type="scientific">Exophiala viscosa</name>
    <dbReference type="NCBI Taxonomy" id="2486360"/>
    <lineage>
        <taxon>Eukaryota</taxon>
        <taxon>Fungi</taxon>
        <taxon>Dikarya</taxon>
        <taxon>Ascomycota</taxon>
        <taxon>Pezizomycotina</taxon>
        <taxon>Eurotiomycetes</taxon>
        <taxon>Chaetothyriomycetidae</taxon>
        <taxon>Chaetothyriales</taxon>
        <taxon>Herpotrichiellaceae</taxon>
        <taxon>Exophiala</taxon>
    </lineage>
</organism>
<name>A0AAN6IEE2_9EURO</name>
<evidence type="ECO:0000256" key="1">
    <source>
        <dbReference type="ARBA" id="ARBA00001974"/>
    </source>
</evidence>
<keyword evidence="3" id="KW-0285">Flavoprotein</keyword>
<keyword evidence="9" id="KW-1185">Reference proteome</keyword>
<feature type="compositionally biased region" description="Polar residues" evidence="6">
    <location>
        <begin position="288"/>
        <end position="302"/>
    </location>
</feature>
<feature type="region of interest" description="Disordered" evidence="6">
    <location>
        <begin position="278"/>
        <end position="303"/>
    </location>
</feature>
<comment type="similarity">
    <text evidence="2">Belongs to the MSOX/MTOX family.</text>
</comment>
<dbReference type="GO" id="GO:0050031">
    <property type="term" value="F:L-pipecolate oxidase activity"/>
    <property type="evidence" value="ECO:0007669"/>
    <property type="project" value="TreeGrafter"/>
</dbReference>
<dbReference type="Proteomes" id="UP001203852">
    <property type="component" value="Unassembled WGS sequence"/>
</dbReference>
<proteinExistence type="inferred from homology"/>
<feature type="domain" description="FAD dependent oxidoreductase" evidence="7">
    <location>
        <begin position="9"/>
        <end position="379"/>
    </location>
</feature>
<keyword evidence="5" id="KW-0560">Oxidoreductase</keyword>
<dbReference type="Gene3D" id="3.50.50.60">
    <property type="entry name" value="FAD/NAD(P)-binding domain"/>
    <property type="match status" value="1"/>
</dbReference>
<dbReference type="InterPro" id="IPR045170">
    <property type="entry name" value="MTOX"/>
</dbReference>
<evidence type="ECO:0000313" key="9">
    <source>
        <dbReference type="Proteomes" id="UP001203852"/>
    </source>
</evidence>
<dbReference type="PANTHER" id="PTHR10961:SF45">
    <property type="entry name" value="FAD DEPENDENT OXIDOREDUCTASE DOMAIN-CONTAINING PROTEIN-RELATED"/>
    <property type="match status" value="1"/>
</dbReference>
<keyword evidence="4" id="KW-0274">FAD</keyword>
<dbReference type="InterPro" id="IPR036188">
    <property type="entry name" value="FAD/NAD-bd_sf"/>
</dbReference>
<evidence type="ECO:0000256" key="6">
    <source>
        <dbReference type="SAM" id="MobiDB-lite"/>
    </source>
</evidence>
<dbReference type="SUPFAM" id="SSF54373">
    <property type="entry name" value="FAD-linked reductases, C-terminal domain"/>
    <property type="match status" value="1"/>
</dbReference>
<evidence type="ECO:0000256" key="3">
    <source>
        <dbReference type="ARBA" id="ARBA00022630"/>
    </source>
</evidence>